<dbReference type="EMBL" id="FCOK02000026">
    <property type="protein sequence ID" value="SAL39974.1"/>
    <property type="molecule type" value="Genomic_DNA"/>
</dbReference>
<reference evidence="1 2" key="1">
    <citation type="submission" date="2016-01" db="EMBL/GenBank/DDBJ databases">
        <authorList>
            <person name="Oliw E.H."/>
        </authorList>
    </citation>
    <scope>NUCLEOTIDE SEQUENCE [LARGE SCALE GENOMIC DNA]</scope>
    <source>
        <strain evidence="1">LMG 27134</strain>
    </source>
</reference>
<evidence type="ECO:0000313" key="2">
    <source>
        <dbReference type="Proteomes" id="UP000054683"/>
    </source>
</evidence>
<dbReference type="GO" id="GO:0032259">
    <property type="term" value="P:methylation"/>
    <property type="evidence" value="ECO:0007669"/>
    <property type="project" value="UniProtKB-KW"/>
</dbReference>
<dbReference type="InterPro" id="IPR029063">
    <property type="entry name" value="SAM-dependent_MTases_sf"/>
</dbReference>
<sequence>MHEKNLHDTWVDAGPICGAPDGEYSKPFSYLMYYEDEFKSLRDAPLTIVEIGVFRGQFLETLGRYFPNASILGIDSQPERATFQGKNIALAYGEQGDREGLDAVFRTHVPQRADIIIDDASHVGELTKSCYDVAIQWLKPGGRYYIEDWGTGYWQDWPDGASIQAPMFEGKTPSGFASRLISHSAGMIGVIKELVDHVGAAESLDTPTIASMSVIPGVVRLLKAG</sequence>
<organism evidence="1 2">
    <name type="scientific">Caballeronia udeis</name>
    <dbReference type="NCBI Taxonomy" id="1232866"/>
    <lineage>
        <taxon>Bacteria</taxon>
        <taxon>Pseudomonadati</taxon>
        <taxon>Pseudomonadota</taxon>
        <taxon>Betaproteobacteria</taxon>
        <taxon>Burkholderiales</taxon>
        <taxon>Burkholderiaceae</taxon>
        <taxon>Caballeronia</taxon>
    </lineage>
</organism>
<dbReference type="AlphaFoldDB" id="A0A158H6J5"/>
<dbReference type="GO" id="GO:0102302">
    <property type="term" value="F:mycinamicin VI 2''-O-methyltransferase activity"/>
    <property type="evidence" value="ECO:0007669"/>
    <property type="project" value="UniProtKB-EC"/>
</dbReference>
<dbReference type="Proteomes" id="UP000054683">
    <property type="component" value="Unassembled WGS sequence"/>
</dbReference>
<protein>
    <submittedName>
        <fullName evidence="1">Mycinamicin VI 2''-O-methyltransferase</fullName>
        <ecNumber evidence="1">2.1.1.238</ecNumber>
    </submittedName>
</protein>
<dbReference type="OrthoDB" id="9816564at2"/>
<keyword evidence="1" id="KW-0489">Methyltransferase</keyword>
<evidence type="ECO:0000313" key="1">
    <source>
        <dbReference type="EMBL" id="SAL39974.1"/>
    </source>
</evidence>
<proteinExistence type="predicted"/>
<dbReference type="RefSeq" id="WP_062087642.1">
    <property type="nucleotide sequence ID" value="NZ_FCOK02000026.1"/>
</dbReference>
<accession>A0A158H6J5</accession>
<keyword evidence="1" id="KW-0808">Transferase</keyword>
<gene>
    <name evidence="1" type="primary">mycE</name>
    <name evidence="1" type="ORF">AWB69_04005</name>
</gene>
<dbReference type="SUPFAM" id="SSF53335">
    <property type="entry name" value="S-adenosyl-L-methionine-dependent methyltransferases"/>
    <property type="match status" value="1"/>
</dbReference>
<dbReference type="EC" id="2.1.1.238" evidence="1"/>
<name>A0A158H6J5_9BURK</name>
<dbReference type="Gene3D" id="3.40.50.150">
    <property type="entry name" value="Vaccinia Virus protein VP39"/>
    <property type="match status" value="1"/>
</dbReference>